<evidence type="ECO:0000313" key="1">
    <source>
        <dbReference type="EMBL" id="KAJ3807120.1"/>
    </source>
</evidence>
<name>A0ACC1TRI9_9AGAR</name>
<dbReference type="EMBL" id="MU795339">
    <property type="protein sequence ID" value="KAJ3807120.1"/>
    <property type="molecule type" value="Genomic_DNA"/>
</dbReference>
<gene>
    <name evidence="1" type="ORF">F5876DRAFT_80020</name>
</gene>
<keyword evidence="2" id="KW-1185">Reference proteome</keyword>
<proteinExistence type="predicted"/>
<reference evidence="1" key="1">
    <citation type="submission" date="2022-09" db="EMBL/GenBank/DDBJ databases">
        <title>A Global Phylogenomic Analysis of the Shiitake Genus Lentinula.</title>
        <authorList>
            <consortium name="DOE Joint Genome Institute"/>
            <person name="Sierra-Patev S."/>
            <person name="Min B."/>
            <person name="Naranjo-Ortiz M."/>
            <person name="Looney B."/>
            <person name="Konkel Z."/>
            <person name="Slot J.C."/>
            <person name="Sakamoto Y."/>
            <person name="Steenwyk J.L."/>
            <person name="Rokas A."/>
            <person name="Carro J."/>
            <person name="Camarero S."/>
            <person name="Ferreira P."/>
            <person name="Molpeceres G."/>
            <person name="Ruiz-Duenas F.J."/>
            <person name="Serrano A."/>
            <person name="Henrissat B."/>
            <person name="Drula E."/>
            <person name="Hughes K.W."/>
            <person name="Mata J.L."/>
            <person name="Ishikawa N.K."/>
            <person name="Vargas-Isla R."/>
            <person name="Ushijima S."/>
            <person name="Smith C.A."/>
            <person name="Ahrendt S."/>
            <person name="Andreopoulos W."/>
            <person name="He G."/>
            <person name="Labutti K."/>
            <person name="Lipzen A."/>
            <person name="Ng V."/>
            <person name="Riley R."/>
            <person name="Sandor L."/>
            <person name="Barry K."/>
            <person name="Martinez A.T."/>
            <person name="Xiao Y."/>
            <person name="Gibbons J.G."/>
            <person name="Terashima K."/>
            <person name="Grigoriev I.V."/>
            <person name="Hibbett D.S."/>
        </authorList>
    </citation>
    <scope>NUCLEOTIDE SEQUENCE</scope>
    <source>
        <strain evidence="1">TMI1499</strain>
    </source>
</reference>
<accession>A0ACC1TRI9</accession>
<comment type="caution">
    <text evidence="1">The sequence shown here is derived from an EMBL/GenBank/DDBJ whole genome shotgun (WGS) entry which is preliminary data.</text>
</comment>
<organism evidence="1 2">
    <name type="scientific">Lentinula aff. lateritia</name>
    <dbReference type="NCBI Taxonomy" id="2804960"/>
    <lineage>
        <taxon>Eukaryota</taxon>
        <taxon>Fungi</taxon>
        <taxon>Dikarya</taxon>
        <taxon>Basidiomycota</taxon>
        <taxon>Agaricomycotina</taxon>
        <taxon>Agaricomycetes</taxon>
        <taxon>Agaricomycetidae</taxon>
        <taxon>Agaricales</taxon>
        <taxon>Marasmiineae</taxon>
        <taxon>Omphalotaceae</taxon>
        <taxon>Lentinula</taxon>
    </lineage>
</organism>
<sequence>MDPNNIDENKARVLVQDIAEQRILTKYAPLHLATITESNAWQQGRIYPMYLGVPANLRLIHNAPNGIEEVVMAVQGILVGKDLPPVRNVKKAKPTFLKQSVEICGFGSALFEEAVLTIEDINGVLARQVAENTLDGVTIVGSYGAWNTLNIGNRYFTAKNAAQGEARIAFDSGVDDGGQLEAIGGETHLHLEENQVRYYERKVITGETVYEKTTPIIFKKGDVVEVKLSLMLVKIVSKGEERYRTVAILRSLTLLDGTLSEELRWAGQQRRIKGSNVTPGLKRRVDYEEEMEGSKRMAIE</sequence>
<dbReference type="Proteomes" id="UP001163835">
    <property type="component" value="Unassembled WGS sequence"/>
</dbReference>
<protein>
    <submittedName>
        <fullName evidence="1">Uncharacterized protein</fullName>
    </submittedName>
</protein>
<evidence type="ECO:0000313" key="2">
    <source>
        <dbReference type="Proteomes" id="UP001163835"/>
    </source>
</evidence>